<dbReference type="InterPro" id="IPR018114">
    <property type="entry name" value="TRYPSIN_HIS"/>
</dbReference>
<dbReference type="PROSITE" id="PS00134">
    <property type="entry name" value="TRYPSIN_HIS"/>
    <property type="match status" value="1"/>
</dbReference>
<comment type="subcellular location">
    <subcellularLocation>
        <location evidence="9">Secreted</location>
    </subcellularLocation>
</comment>
<dbReference type="Pfam" id="PF00089">
    <property type="entry name" value="Trypsin"/>
    <property type="match status" value="1"/>
</dbReference>
<keyword evidence="2 9" id="KW-0732">Signal</keyword>
<dbReference type="InterPro" id="IPR001314">
    <property type="entry name" value="Peptidase_S1A"/>
</dbReference>
<feature type="domain" description="Peptidase S1" evidence="11">
    <location>
        <begin position="138"/>
        <end position="397"/>
    </location>
</feature>
<evidence type="ECO:0000313" key="13">
    <source>
        <dbReference type="EMBL" id="KAF0290581.1"/>
    </source>
</evidence>
<keyword evidence="9" id="KW-0964">Secreted</keyword>
<dbReference type="InterPro" id="IPR009003">
    <property type="entry name" value="Peptidase_S1_PA"/>
</dbReference>
<dbReference type="PRINTS" id="PR00722">
    <property type="entry name" value="CHYMOTRYPSIN"/>
</dbReference>
<evidence type="ECO:0000313" key="14">
    <source>
        <dbReference type="Proteomes" id="UP000440578"/>
    </source>
</evidence>
<keyword evidence="14" id="KW-1185">Reference proteome</keyword>
<dbReference type="InterPro" id="IPR033116">
    <property type="entry name" value="TRYPSIN_SER"/>
</dbReference>
<reference evidence="13 14" key="1">
    <citation type="submission" date="2019-07" db="EMBL/GenBank/DDBJ databases">
        <title>Draft genome assembly of a fouling barnacle, Amphibalanus amphitrite (Darwin, 1854): The first reference genome for Thecostraca.</title>
        <authorList>
            <person name="Kim W."/>
        </authorList>
    </citation>
    <scope>NUCLEOTIDE SEQUENCE [LARGE SCALE GENOMIC DNA]</scope>
    <source>
        <strain evidence="13">SNU_AA5</strain>
        <tissue evidence="13">Soma without cirri and trophi</tissue>
    </source>
</reference>
<evidence type="ECO:0000256" key="7">
    <source>
        <dbReference type="ARBA" id="ARBA00024195"/>
    </source>
</evidence>
<dbReference type="GO" id="GO:0006508">
    <property type="term" value="P:proteolysis"/>
    <property type="evidence" value="ECO:0007669"/>
    <property type="project" value="UniProtKB-KW"/>
</dbReference>
<accession>A0A6A4VMT4</accession>
<evidence type="ECO:0000259" key="12">
    <source>
        <dbReference type="PROSITE" id="PS51888"/>
    </source>
</evidence>
<dbReference type="PANTHER" id="PTHR24256">
    <property type="entry name" value="TRYPTASE-RELATED"/>
    <property type="match status" value="1"/>
</dbReference>
<dbReference type="Pfam" id="PF12032">
    <property type="entry name" value="CLIP"/>
    <property type="match status" value="1"/>
</dbReference>
<dbReference type="SMART" id="SM00680">
    <property type="entry name" value="CLIP"/>
    <property type="match status" value="1"/>
</dbReference>
<name>A0A6A4VMT4_AMPAM</name>
<dbReference type="Gene3D" id="3.30.1640.30">
    <property type="match status" value="1"/>
</dbReference>
<keyword evidence="5" id="KW-1015">Disulfide bond</keyword>
<comment type="similarity">
    <text evidence="7 9">Belongs to the peptidase S1 family. CLIP subfamily.</text>
</comment>
<sequence>MHRPPPLSVLVAAVCLLTAVSGAGRHRRQLGRPGSACSDPFGRAGVCGTLHQCPALLQVVSGTGVSSPQTVHILRQFVCGRVQRTPLFCCPSRAGAGQQARPSGGGGTGQHQGPPEQHPNRAIVERGFSCGTYFSDRVVGGKQVPVGKFPWVAVLGYSDRGAPVKFECGGTLISLQHVLTAAHCVADLPAGLRLTTVRLGEYDFSSPLDCLRSGGGPRNCSAPQDFRVARTFVHESYNRPNERDNDIALLKLDRPVSETLFVGKICLPFGEARQRNYDGVGMTVAGFGRTGPRRFGPNSLVMNEVRLPGVPLQECSAILRSKGAVITSKHICAGGQPGQDSCAGDSGGPLMAATRTGPPYSLVGVVSFGAVRCGEGGVPSVNTRVSEYLNWILDRVDR</sequence>
<dbReference type="GO" id="GO:0004252">
    <property type="term" value="F:serine-type endopeptidase activity"/>
    <property type="evidence" value="ECO:0007669"/>
    <property type="project" value="UniProtKB-UniRule"/>
</dbReference>
<keyword evidence="3 8" id="KW-0378">Hydrolase</keyword>
<evidence type="ECO:0000256" key="6">
    <source>
        <dbReference type="ARBA" id="ARBA00023180"/>
    </source>
</evidence>
<organism evidence="13 14">
    <name type="scientific">Amphibalanus amphitrite</name>
    <name type="common">Striped barnacle</name>
    <name type="synonym">Balanus amphitrite</name>
    <dbReference type="NCBI Taxonomy" id="1232801"/>
    <lineage>
        <taxon>Eukaryota</taxon>
        <taxon>Metazoa</taxon>
        <taxon>Ecdysozoa</taxon>
        <taxon>Arthropoda</taxon>
        <taxon>Crustacea</taxon>
        <taxon>Multicrustacea</taxon>
        <taxon>Cirripedia</taxon>
        <taxon>Thoracica</taxon>
        <taxon>Thoracicalcarea</taxon>
        <taxon>Balanomorpha</taxon>
        <taxon>Balanoidea</taxon>
        <taxon>Balanidae</taxon>
        <taxon>Amphibalaninae</taxon>
        <taxon>Amphibalanus</taxon>
    </lineage>
</organism>
<dbReference type="EMBL" id="VIIS01001944">
    <property type="protein sequence ID" value="KAF0290581.1"/>
    <property type="molecule type" value="Genomic_DNA"/>
</dbReference>
<feature type="signal peptide" evidence="9">
    <location>
        <begin position="1"/>
        <end position="22"/>
    </location>
</feature>
<dbReference type="Gene3D" id="2.40.10.10">
    <property type="entry name" value="Trypsin-like serine proteases"/>
    <property type="match status" value="2"/>
</dbReference>
<evidence type="ECO:0000256" key="1">
    <source>
        <dbReference type="ARBA" id="ARBA00022670"/>
    </source>
</evidence>
<dbReference type="Proteomes" id="UP000440578">
    <property type="component" value="Unassembled WGS sequence"/>
</dbReference>
<feature type="chain" id="PRO_5025712631" description="CLIP domain-containing serine protease" evidence="9">
    <location>
        <begin position="23"/>
        <end position="398"/>
    </location>
</feature>
<dbReference type="GO" id="GO:0005576">
    <property type="term" value="C:extracellular region"/>
    <property type="evidence" value="ECO:0007669"/>
    <property type="project" value="UniProtKB-SubCell"/>
</dbReference>
<protein>
    <recommendedName>
        <fullName evidence="9">CLIP domain-containing serine protease</fullName>
        <ecNumber evidence="8">3.4.21.-</ecNumber>
    </recommendedName>
</protein>
<dbReference type="PROSITE" id="PS00135">
    <property type="entry name" value="TRYPSIN_SER"/>
    <property type="match status" value="1"/>
</dbReference>
<evidence type="ECO:0000259" key="11">
    <source>
        <dbReference type="PROSITE" id="PS50240"/>
    </source>
</evidence>
<keyword evidence="1 8" id="KW-0645">Protease</keyword>
<keyword evidence="4 8" id="KW-0720">Serine protease</keyword>
<dbReference type="OrthoDB" id="6352817at2759"/>
<comment type="domain">
    <text evidence="9">The clip domain consists of 35-55 residues which are 'knitted' together usually by 3 conserved disulfide bonds forming a clip-like compact structure.</text>
</comment>
<dbReference type="PROSITE" id="PS51888">
    <property type="entry name" value="CLIP"/>
    <property type="match status" value="1"/>
</dbReference>
<evidence type="ECO:0000256" key="5">
    <source>
        <dbReference type="ARBA" id="ARBA00023157"/>
    </source>
</evidence>
<evidence type="ECO:0000256" key="2">
    <source>
        <dbReference type="ARBA" id="ARBA00022729"/>
    </source>
</evidence>
<evidence type="ECO:0000256" key="9">
    <source>
        <dbReference type="RuleBase" id="RU366078"/>
    </source>
</evidence>
<dbReference type="InterPro" id="IPR038565">
    <property type="entry name" value="CLIP_sf"/>
</dbReference>
<dbReference type="InterPro" id="IPR001254">
    <property type="entry name" value="Trypsin_dom"/>
</dbReference>
<proteinExistence type="inferred from homology"/>
<dbReference type="InterPro" id="IPR051487">
    <property type="entry name" value="Ser/Thr_Proteases_Immune/Dev"/>
</dbReference>
<dbReference type="CDD" id="cd00190">
    <property type="entry name" value="Tryp_SPc"/>
    <property type="match status" value="1"/>
</dbReference>
<dbReference type="EC" id="3.4.21.-" evidence="8"/>
<feature type="region of interest" description="Disordered" evidence="10">
    <location>
        <begin position="98"/>
        <end position="120"/>
    </location>
</feature>
<gene>
    <name evidence="13" type="primary">BAEE_0</name>
    <name evidence="13" type="ORF">FJT64_011218</name>
</gene>
<feature type="domain" description="Clip" evidence="12">
    <location>
        <begin position="36"/>
        <end position="90"/>
    </location>
</feature>
<dbReference type="InterPro" id="IPR043504">
    <property type="entry name" value="Peptidase_S1_PA_chymotrypsin"/>
</dbReference>
<comment type="caution">
    <text evidence="13">The sequence shown here is derived from an EMBL/GenBank/DDBJ whole genome shotgun (WGS) entry which is preliminary data.</text>
</comment>
<evidence type="ECO:0000256" key="3">
    <source>
        <dbReference type="ARBA" id="ARBA00022801"/>
    </source>
</evidence>
<evidence type="ECO:0000256" key="8">
    <source>
        <dbReference type="RuleBase" id="RU363034"/>
    </source>
</evidence>
<dbReference type="SMART" id="SM00020">
    <property type="entry name" value="Tryp_SPc"/>
    <property type="match status" value="1"/>
</dbReference>
<dbReference type="AlphaFoldDB" id="A0A6A4VMT4"/>
<evidence type="ECO:0000256" key="10">
    <source>
        <dbReference type="SAM" id="MobiDB-lite"/>
    </source>
</evidence>
<dbReference type="InterPro" id="IPR022700">
    <property type="entry name" value="CLIP"/>
</dbReference>
<dbReference type="FunFam" id="2.40.10.10:FF:000028">
    <property type="entry name" value="Serine protease easter"/>
    <property type="match status" value="1"/>
</dbReference>
<evidence type="ECO:0000256" key="4">
    <source>
        <dbReference type="ARBA" id="ARBA00022825"/>
    </source>
</evidence>
<keyword evidence="6" id="KW-0325">Glycoprotein</keyword>
<dbReference type="PROSITE" id="PS50240">
    <property type="entry name" value="TRYPSIN_DOM"/>
    <property type="match status" value="1"/>
</dbReference>
<dbReference type="SUPFAM" id="SSF50494">
    <property type="entry name" value="Trypsin-like serine proteases"/>
    <property type="match status" value="1"/>
</dbReference>